<dbReference type="OrthoDB" id="10253401at2759"/>
<reference evidence="4 5" key="1">
    <citation type="journal article" date="2018" name="PLoS ONE">
        <title>The draft genome of Kipferlia bialata reveals reductive genome evolution in fornicate parasites.</title>
        <authorList>
            <person name="Tanifuji G."/>
            <person name="Takabayashi S."/>
            <person name="Kume K."/>
            <person name="Takagi M."/>
            <person name="Nakayama T."/>
            <person name="Kamikawa R."/>
            <person name="Inagaki Y."/>
            <person name="Hashimoto T."/>
        </authorList>
    </citation>
    <scope>NUCLEOTIDE SEQUENCE [LARGE SCALE GENOMIC DNA]</scope>
    <source>
        <strain evidence="4">NY0173</strain>
    </source>
</reference>
<dbReference type="AlphaFoldDB" id="A0A9K3GN27"/>
<feature type="region of interest" description="Disordered" evidence="2">
    <location>
        <begin position="1"/>
        <end position="49"/>
    </location>
</feature>
<dbReference type="PANTHER" id="PTHR10245">
    <property type="entry name" value="ENDOTHELIAL DIFFERENTIATION-RELATED FACTOR 1 MULTIPROTEIN BRIDGING FACTOR 1"/>
    <property type="match status" value="1"/>
</dbReference>
<keyword evidence="5" id="KW-1185">Reference proteome</keyword>
<dbReference type="Gene3D" id="1.10.260.40">
    <property type="entry name" value="lambda repressor-like DNA-binding domains"/>
    <property type="match status" value="1"/>
</dbReference>
<accession>A0A9K3GN27</accession>
<dbReference type="InterPro" id="IPR001387">
    <property type="entry name" value="Cro/C1-type_HTH"/>
</dbReference>
<name>A0A9K3GN27_9EUKA</name>
<dbReference type="Proteomes" id="UP000265618">
    <property type="component" value="Unassembled WGS sequence"/>
</dbReference>
<dbReference type="SUPFAM" id="SSF47413">
    <property type="entry name" value="lambda repressor-like DNA-binding domains"/>
    <property type="match status" value="1"/>
</dbReference>
<dbReference type="InterPro" id="IPR010982">
    <property type="entry name" value="Lambda_DNA-bd_dom_sf"/>
</dbReference>
<dbReference type="EMBL" id="BDIP01004588">
    <property type="protein sequence ID" value="GIQ88992.1"/>
    <property type="molecule type" value="Genomic_DNA"/>
</dbReference>
<feature type="compositionally biased region" description="Basic and acidic residues" evidence="2">
    <location>
        <begin position="1"/>
        <end position="14"/>
    </location>
</feature>
<dbReference type="GO" id="GO:0005634">
    <property type="term" value="C:nucleus"/>
    <property type="evidence" value="ECO:0007669"/>
    <property type="project" value="TreeGrafter"/>
</dbReference>
<protein>
    <recommendedName>
        <fullName evidence="3">HTH cro/C1-type domain-containing protein</fullName>
    </recommendedName>
</protein>
<dbReference type="CDD" id="cd00093">
    <property type="entry name" value="HTH_XRE"/>
    <property type="match status" value="1"/>
</dbReference>
<evidence type="ECO:0000256" key="1">
    <source>
        <dbReference type="ARBA" id="ARBA00023125"/>
    </source>
</evidence>
<sequence>MSAFDSRFDDERVMRGKKPTNTKGKAPGGVNADEKPRPRGKQITDDDDTTRVARVSHEMSLAIQQGRQAKGWKRDQLAARLSLKSSVIGEYETGKAIPNPGVIRKLEQVLGVKLPRPQKPRPAKKAAPVSRRM</sequence>
<keyword evidence="1" id="KW-0238">DNA-binding</keyword>
<dbReference type="GO" id="GO:0003677">
    <property type="term" value="F:DNA binding"/>
    <property type="evidence" value="ECO:0007669"/>
    <property type="project" value="UniProtKB-KW"/>
</dbReference>
<gene>
    <name evidence="4" type="ORF">KIPB_011358</name>
</gene>
<comment type="caution">
    <text evidence="4">The sequence shown here is derived from an EMBL/GenBank/DDBJ whole genome shotgun (WGS) entry which is preliminary data.</text>
</comment>
<dbReference type="Pfam" id="PF01381">
    <property type="entry name" value="HTH_3"/>
    <property type="match status" value="1"/>
</dbReference>
<dbReference type="PANTHER" id="PTHR10245:SF15">
    <property type="entry name" value="ENDOTHELIAL DIFFERENTIATION-RELATED FACTOR 1"/>
    <property type="match status" value="1"/>
</dbReference>
<dbReference type="PROSITE" id="PS50943">
    <property type="entry name" value="HTH_CROC1"/>
    <property type="match status" value="1"/>
</dbReference>
<evidence type="ECO:0000313" key="4">
    <source>
        <dbReference type="EMBL" id="GIQ88992.1"/>
    </source>
</evidence>
<evidence type="ECO:0000259" key="3">
    <source>
        <dbReference type="PROSITE" id="PS50943"/>
    </source>
</evidence>
<evidence type="ECO:0000256" key="2">
    <source>
        <dbReference type="SAM" id="MobiDB-lite"/>
    </source>
</evidence>
<proteinExistence type="predicted"/>
<feature type="region of interest" description="Disordered" evidence="2">
    <location>
        <begin position="114"/>
        <end position="133"/>
    </location>
</feature>
<organism evidence="4 5">
    <name type="scientific">Kipferlia bialata</name>
    <dbReference type="NCBI Taxonomy" id="797122"/>
    <lineage>
        <taxon>Eukaryota</taxon>
        <taxon>Metamonada</taxon>
        <taxon>Carpediemonas-like organisms</taxon>
        <taxon>Kipferlia</taxon>
    </lineage>
</organism>
<evidence type="ECO:0000313" key="5">
    <source>
        <dbReference type="Proteomes" id="UP000265618"/>
    </source>
</evidence>
<feature type="domain" description="HTH cro/C1-type" evidence="3">
    <location>
        <begin position="63"/>
        <end position="117"/>
    </location>
</feature>
<dbReference type="SMART" id="SM00530">
    <property type="entry name" value="HTH_XRE"/>
    <property type="match status" value="1"/>
</dbReference>